<keyword evidence="3" id="KW-0808">Transferase</keyword>
<feature type="domain" description="Glycosyl transferase family 1" evidence="1">
    <location>
        <begin position="188"/>
        <end position="346"/>
    </location>
</feature>
<dbReference type="PANTHER" id="PTHR45947">
    <property type="entry name" value="SULFOQUINOVOSYL TRANSFERASE SQD2"/>
    <property type="match status" value="1"/>
</dbReference>
<name>A0A2T2WUE3_9FIRM</name>
<dbReference type="EMBL" id="PXYT01000048">
    <property type="protein sequence ID" value="PSR25867.1"/>
    <property type="molecule type" value="Genomic_DNA"/>
</dbReference>
<dbReference type="CDD" id="cd03801">
    <property type="entry name" value="GT4_PimA-like"/>
    <property type="match status" value="1"/>
</dbReference>
<sequence>MRIAHVVATFPPYWAGTGNVAYQQSRVLHERGYAVEVFTALPAHEQPMDFPFPVHYLKTWGRLGNAPFTPSLIRQLRGFDLIHLHYPYIFGADLTVIAARRYHIPVVATYHNDLLGSGFKGMLFALYNHINQPVILRCMRRIMATTQDYAQNSLLIHIITSSTVAIPLGVDPIFLCETPGDTEMDNLQKAYVLFVGAMDAAHAFKGIPLLIDAMAVLDLSNLDLILVGEGELRQSYAEYAKDRHLNNVHFLGRVTNENLRRLYKNALVTILPSTSSTEAFGLVLLESWAHKTPVIVSAIPGVRQLVNGGIDGYLVRPGDVHQLSETIRIMAENPRIAKRMGEAGYQKVRTYYTWDRVVDQIEALYREVVQTA</sequence>
<dbReference type="InterPro" id="IPR028098">
    <property type="entry name" value="Glyco_trans_4-like_N"/>
</dbReference>
<dbReference type="Pfam" id="PF00534">
    <property type="entry name" value="Glycos_transf_1"/>
    <property type="match status" value="1"/>
</dbReference>
<comment type="caution">
    <text evidence="3">The sequence shown here is derived from an EMBL/GenBank/DDBJ whole genome shotgun (WGS) entry which is preliminary data.</text>
</comment>
<reference evidence="3 4" key="1">
    <citation type="journal article" date="2014" name="BMC Genomics">
        <title>Comparison of environmental and isolate Sulfobacillus genomes reveals diverse carbon, sulfur, nitrogen, and hydrogen metabolisms.</title>
        <authorList>
            <person name="Justice N.B."/>
            <person name="Norman A."/>
            <person name="Brown C.T."/>
            <person name="Singh A."/>
            <person name="Thomas B.C."/>
            <person name="Banfield J.F."/>
        </authorList>
    </citation>
    <scope>NUCLEOTIDE SEQUENCE [LARGE SCALE GENOMIC DNA]</scope>
    <source>
        <strain evidence="3">AMDSBA1</strain>
    </source>
</reference>
<dbReference type="Pfam" id="PF13439">
    <property type="entry name" value="Glyco_transf_4"/>
    <property type="match status" value="1"/>
</dbReference>
<protein>
    <submittedName>
        <fullName evidence="3">Glycosyltransferase family 1 protein</fullName>
    </submittedName>
</protein>
<organism evidence="3 4">
    <name type="scientific">Sulfobacillus benefaciens</name>
    <dbReference type="NCBI Taxonomy" id="453960"/>
    <lineage>
        <taxon>Bacteria</taxon>
        <taxon>Bacillati</taxon>
        <taxon>Bacillota</taxon>
        <taxon>Clostridia</taxon>
        <taxon>Eubacteriales</taxon>
        <taxon>Clostridiales Family XVII. Incertae Sedis</taxon>
        <taxon>Sulfobacillus</taxon>
    </lineage>
</organism>
<accession>A0A2T2WUE3</accession>
<dbReference type="GO" id="GO:0016758">
    <property type="term" value="F:hexosyltransferase activity"/>
    <property type="evidence" value="ECO:0007669"/>
    <property type="project" value="TreeGrafter"/>
</dbReference>
<proteinExistence type="predicted"/>
<dbReference type="AlphaFoldDB" id="A0A2T2WUE3"/>
<gene>
    <name evidence="3" type="ORF">C7B43_15850</name>
</gene>
<feature type="domain" description="Glycosyltransferase subfamily 4-like N-terminal" evidence="2">
    <location>
        <begin position="16"/>
        <end position="172"/>
    </location>
</feature>
<dbReference type="PANTHER" id="PTHR45947:SF3">
    <property type="entry name" value="SULFOQUINOVOSYL TRANSFERASE SQD2"/>
    <property type="match status" value="1"/>
</dbReference>
<dbReference type="InterPro" id="IPR001296">
    <property type="entry name" value="Glyco_trans_1"/>
</dbReference>
<dbReference type="InterPro" id="IPR050194">
    <property type="entry name" value="Glycosyltransferase_grp1"/>
</dbReference>
<dbReference type="SUPFAM" id="SSF53756">
    <property type="entry name" value="UDP-Glycosyltransferase/glycogen phosphorylase"/>
    <property type="match status" value="1"/>
</dbReference>
<evidence type="ECO:0000259" key="2">
    <source>
        <dbReference type="Pfam" id="PF13439"/>
    </source>
</evidence>
<dbReference type="Proteomes" id="UP000242699">
    <property type="component" value="Unassembled WGS sequence"/>
</dbReference>
<evidence type="ECO:0000259" key="1">
    <source>
        <dbReference type="Pfam" id="PF00534"/>
    </source>
</evidence>
<dbReference type="Gene3D" id="3.40.50.2000">
    <property type="entry name" value="Glycogen Phosphorylase B"/>
    <property type="match status" value="2"/>
</dbReference>
<evidence type="ECO:0000313" key="4">
    <source>
        <dbReference type="Proteomes" id="UP000242699"/>
    </source>
</evidence>
<evidence type="ECO:0000313" key="3">
    <source>
        <dbReference type="EMBL" id="PSR25867.1"/>
    </source>
</evidence>